<dbReference type="eggNOG" id="COG2165">
    <property type="taxonomic scope" value="Bacteria"/>
</dbReference>
<keyword evidence="1" id="KW-0472">Membrane</keyword>
<gene>
    <name evidence="2" type="ORF">A19Y_0455</name>
</gene>
<proteinExistence type="predicted"/>
<evidence type="ECO:0008006" key="4">
    <source>
        <dbReference type="Google" id="ProtNLM"/>
    </source>
</evidence>
<sequence>MILDQKKGLIFLSVVLNLVGFSVANLVINSAITPVILSAQPENPVAKQLVGKWQVPTNLYSGIIFTEDGKIYIFVTPIEAIQLQYTIDPTFKPGFMLFRDPQGKIVGTAIFELQEDGQLQLDLNISGDEQPAITTFKSQPLLFKKISEDPRIGTSVTIKMPTASELKEQADRDTQLEAQQYIDIMNRGNQASYTKYNVFGNNLEEFIKGLPEETRNYRYNIRVIDEKNMVQSVAVAKRDGLKSYIGMVYLEPSPINSINTKSIICESDQPTQKVSPQPVLFSTQAINCPAGYSIVN</sequence>
<accession>A0A073CCJ5</accession>
<reference evidence="2 3" key="1">
    <citation type="journal article" date="2014" name="Appl. Environ. Microbiol.">
        <title>Elucidation of insertion elements encoded on plasmids and in vitro construction of shuttle vectors from the toxic cyanobacterium Planktothrix.</title>
        <authorList>
            <person name="Christiansen G."/>
            <person name="Goesmann A."/>
            <person name="Kurmayer R."/>
        </authorList>
    </citation>
    <scope>NUCLEOTIDE SEQUENCE [LARGE SCALE GENOMIC DNA]</scope>
    <source>
        <strain evidence="2 3">NIVA-CYA 126/8</strain>
    </source>
</reference>
<feature type="transmembrane region" description="Helical" evidence="1">
    <location>
        <begin position="9"/>
        <end position="28"/>
    </location>
</feature>
<dbReference type="Proteomes" id="UP000027395">
    <property type="component" value="Chromosome"/>
</dbReference>
<dbReference type="Pfam" id="PF16734">
    <property type="entry name" value="Pilin_GH"/>
    <property type="match status" value="1"/>
</dbReference>
<dbReference type="EMBL" id="CM002803">
    <property type="protein sequence ID" value="KEI65662.1"/>
    <property type="molecule type" value="Genomic_DNA"/>
</dbReference>
<dbReference type="PATRIC" id="fig|388467.6.peg.407"/>
<dbReference type="HOGENOM" id="CLU_939597_0_0_3"/>
<keyword evidence="1" id="KW-0812">Transmembrane</keyword>
<dbReference type="RefSeq" id="WP_042151706.1">
    <property type="nucleotide sequence ID" value="NZ_CM002803.1"/>
</dbReference>
<keyword evidence="3" id="KW-1185">Reference proteome</keyword>
<dbReference type="AlphaFoldDB" id="A0A073CCJ5"/>
<protein>
    <recommendedName>
        <fullName evidence="4">General secretion pathway protein H</fullName>
    </recommendedName>
</protein>
<dbReference type="InterPro" id="IPR031975">
    <property type="entry name" value="Pilin_GH"/>
</dbReference>
<evidence type="ECO:0000313" key="3">
    <source>
        <dbReference type="Proteomes" id="UP000027395"/>
    </source>
</evidence>
<evidence type="ECO:0000256" key="1">
    <source>
        <dbReference type="SAM" id="Phobius"/>
    </source>
</evidence>
<evidence type="ECO:0000313" key="2">
    <source>
        <dbReference type="EMBL" id="KEI65662.1"/>
    </source>
</evidence>
<name>A0A073CCJ5_PLAA1</name>
<dbReference type="GeneID" id="77286730"/>
<organism evidence="2 3">
    <name type="scientific">Planktothrix agardhii (strain NIVA-CYA 126/8)</name>
    <dbReference type="NCBI Taxonomy" id="388467"/>
    <lineage>
        <taxon>Bacteria</taxon>
        <taxon>Bacillati</taxon>
        <taxon>Cyanobacteriota</taxon>
        <taxon>Cyanophyceae</taxon>
        <taxon>Oscillatoriophycideae</taxon>
        <taxon>Oscillatoriales</taxon>
        <taxon>Microcoleaceae</taxon>
        <taxon>Planktothrix</taxon>
    </lineage>
</organism>
<dbReference type="STRING" id="388467.A19Y_0455"/>
<keyword evidence="1" id="KW-1133">Transmembrane helix</keyword>